<organism evidence="4 5">
    <name type="scientific">Candidatus Muproteobacteria bacterium RBG_16_64_11</name>
    <dbReference type="NCBI Taxonomy" id="1817758"/>
    <lineage>
        <taxon>Bacteria</taxon>
        <taxon>Pseudomonadati</taxon>
        <taxon>Pseudomonadota</taxon>
        <taxon>Candidatus Muproteobacteria</taxon>
    </lineage>
</organism>
<dbReference type="EMBL" id="MFSS01000082">
    <property type="protein sequence ID" value="OGI42702.1"/>
    <property type="molecule type" value="Genomic_DNA"/>
</dbReference>
<dbReference type="Proteomes" id="UP000177925">
    <property type="component" value="Unassembled WGS sequence"/>
</dbReference>
<dbReference type="Gene3D" id="3.40.250.10">
    <property type="entry name" value="Rhodanese-like domain"/>
    <property type="match status" value="2"/>
</dbReference>
<keyword evidence="2 4" id="KW-0808">Transferase</keyword>
<dbReference type="PANTHER" id="PTHR43855">
    <property type="entry name" value="THIOSULFATE SULFURTRANSFERASE"/>
    <property type="match status" value="1"/>
</dbReference>
<dbReference type="SUPFAM" id="SSF52821">
    <property type="entry name" value="Rhodanese/Cell cycle control phosphatase"/>
    <property type="match status" value="2"/>
</dbReference>
<reference evidence="4 5" key="1">
    <citation type="journal article" date="2016" name="Nat. Commun.">
        <title>Thousands of microbial genomes shed light on interconnected biogeochemical processes in an aquifer system.</title>
        <authorList>
            <person name="Anantharaman K."/>
            <person name="Brown C.T."/>
            <person name="Hug L.A."/>
            <person name="Sharon I."/>
            <person name="Castelle C.J."/>
            <person name="Probst A.J."/>
            <person name="Thomas B.C."/>
            <person name="Singh A."/>
            <person name="Wilkins M.J."/>
            <person name="Karaoz U."/>
            <person name="Brodie E.L."/>
            <person name="Williams K.H."/>
            <person name="Hubbard S.S."/>
            <person name="Banfield J.F."/>
        </authorList>
    </citation>
    <scope>NUCLEOTIDE SEQUENCE [LARGE SCALE GENOMIC DNA]</scope>
</reference>
<proteinExistence type="predicted"/>
<dbReference type="CDD" id="cd01448">
    <property type="entry name" value="TST_Repeat_1"/>
    <property type="match status" value="1"/>
</dbReference>
<dbReference type="AlphaFoldDB" id="A0A1F6TC79"/>
<evidence type="ECO:0000256" key="1">
    <source>
        <dbReference type="ARBA" id="ARBA00022737"/>
    </source>
</evidence>
<dbReference type="PROSITE" id="PS00683">
    <property type="entry name" value="RHODANESE_2"/>
    <property type="match status" value="1"/>
</dbReference>
<dbReference type="PROSITE" id="PS50206">
    <property type="entry name" value="RHODANESE_3"/>
    <property type="match status" value="2"/>
</dbReference>
<accession>A0A1F6TC79</accession>
<dbReference type="Pfam" id="PF00581">
    <property type="entry name" value="Rhodanese"/>
    <property type="match status" value="2"/>
</dbReference>
<evidence type="ECO:0000256" key="2">
    <source>
        <dbReference type="RuleBase" id="RU000507"/>
    </source>
</evidence>
<dbReference type="InterPro" id="IPR036873">
    <property type="entry name" value="Rhodanese-like_dom_sf"/>
</dbReference>
<dbReference type="InterPro" id="IPR001763">
    <property type="entry name" value="Rhodanese-like_dom"/>
</dbReference>
<dbReference type="SMART" id="SM00450">
    <property type="entry name" value="RHOD"/>
    <property type="match status" value="2"/>
</dbReference>
<protein>
    <recommendedName>
        <fullName evidence="2">Sulfurtransferase</fullName>
    </recommendedName>
</protein>
<evidence type="ECO:0000313" key="4">
    <source>
        <dbReference type="EMBL" id="OGI42702.1"/>
    </source>
</evidence>
<sequence length="271" mass="30232">MSSPLLPLIVEPELLERHLGEARLFLVDLCQRDAYLQSHIPGAVHLGYAQIVRAQPPMLGLLPDNASLEQLFSAIGLRRDHHVVAYDEEGGSRAARLLWTLDVIGHPAFSLLNGGLTAWQDEQRPLTDIIAPRPPSDYRIDRADRPLATKDYVLAHLHDPGVVLLDTRSPGEFRGVDKRAARAGHIPGAVNLDWIRAMDVTRGLRFKPAEELRAAFTAVGVTPDKEIVVYCQTHHRSAHTYMVLKMLGYPRVRAYPGSWSEWGNDPDTPIE</sequence>
<dbReference type="GO" id="GO:0004792">
    <property type="term" value="F:thiosulfate-cyanide sulfurtransferase activity"/>
    <property type="evidence" value="ECO:0007669"/>
    <property type="project" value="InterPro"/>
</dbReference>
<evidence type="ECO:0000259" key="3">
    <source>
        <dbReference type="PROSITE" id="PS50206"/>
    </source>
</evidence>
<dbReference type="InterPro" id="IPR001307">
    <property type="entry name" value="Thiosulphate_STrfase_CS"/>
</dbReference>
<feature type="domain" description="Rhodanese" evidence="3">
    <location>
        <begin position="158"/>
        <end position="271"/>
    </location>
</feature>
<evidence type="ECO:0000313" key="5">
    <source>
        <dbReference type="Proteomes" id="UP000177925"/>
    </source>
</evidence>
<dbReference type="PANTHER" id="PTHR43855:SF1">
    <property type="entry name" value="THIOSULFATE SULFURTRANSFERASE"/>
    <property type="match status" value="1"/>
</dbReference>
<keyword evidence="1" id="KW-0677">Repeat</keyword>
<comment type="caution">
    <text evidence="4">The sequence shown here is derived from an EMBL/GenBank/DDBJ whole genome shotgun (WGS) entry which is preliminary data.</text>
</comment>
<feature type="domain" description="Rhodanese" evidence="3">
    <location>
        <begin position="20"/>
        <end position="128"/>
    </location>
</feature>
<dbReference type="PROSITE" id="PS00380">
    <property type="entry name" value="RHODANESE_1"/>
    <property type="match status" value="1"/>
</dbReference>
<dbReference type="InterPro" id="IPR051126">
    <property type="entry name" value="Thiosulfate_sulfurtransferase"/>
</dbReference>
<gene>
    <name evidence="4" type="ORF">A2150_03770</name>
</gene>
<dbReference type="CDD" id="cd01449">
    <property type="entry name" value="TST_Repeat_2"/>
    <property type="match status" value="1"/>
</dbReference>
<name>A0A1F6TC79_9PROT</name>
<dbReference type="STRING" id="1817758.A2150_03770"/>